<reference evidence="1 2" key="1">
    <citation type="submission" date="2017-06" db="EMBL/GenBank/DDBJ databases">
        <title>Aedes aegypti genome working group (AGWG) sequencing and assembly.</title>
        <authorList>
            <consortium name="Aedes aegypti Genome Working Group (AGWG)"/>
            <person name="Matthews B.J."/>
        </authorList>
    </citation>
    <scope>NUCLEOTIDE SEQUENCE [LARGE SCALE GENOMIC DNA]</scope>
    <source>
        <strain evidence="1 2">LVP_AGWG</strain>
    </source>
</reference>
<dbReference type="InParanoid" id="A0A6I8U4C2"/>
<reference evidence="1" key="2">
    <citation type="submission" date="2020-05" db="UniProtKB">
        <authorList>
            <consortium name="EnsemblMetazoa"/>
        </authorList>
    </citation>
    <scope>IDENTIFICATION</scope>
    <source>
        <strain evidence="1">LVP_AGWG</strain>
    </source>
</reference>
<sequence length="110" mass="12966">MMPNLLLVSYSLSLLGMFLGSVYGTVDAFQRHRASDLRTIGRVRHNRMALRNGPTRKFGNSYRSKMFRRRLMNEVNRINTKLRIRAPKERYQLYYDAEGNIRVQCKTSHV</sequence>
<evidence type="ECO:0000313" key="2">
    <source>
        <dbReference type="Proteomes" id="UP000008820"/>
    </source>
</evidence>
<dbReference type="EnsemblMetazoa" id="AAEL024473-RA">
    <property type="protein sequence ID" value="AAEL024473-PA"/>
    <property type="gene ID" value="AAEL024473"/>
</dbReference>
<protein>
    <submittedName>
        <fullName evidence="1">Uncharacterized protein</fullName>
    </submittedName>
</protein>
<accession>A0A6I8U4C2</accession>
<keyword evidence="2" id="KW-1185">Reference proteome</keyword>
<name>A0A6I8U4C2_AEDAE</name>
<proteinExistence type="predicted"/>
<dbReference type="OrthoDB" id="7762665at2759"/>
<gene>
    <name evidence="1" type="primary">110674144</name>
</gene>
<organism evidence="1 2">
    <name type="scientific">Aedes aegypti</name>
    <name type="common">Yellowfever mosquito</name>
    <name type="synonym">Culex aegypti</name>
    <dbReference type="NCBI Taxonomy" id="7159"/>
    <lineage>
        <taxon>Eukaryota</taxon>
        <taxon>Metazoa</taxon>
        <taxon>Ecdysozoa</taxon>
        <taxon>Arthropoda</taxon>
        <taxon>Hexapoda</taxon>
        <taxon>Insecta</taxon>
        <taxon>Pterygota</taxon>
        <taxon>Neoptera</taxon>
        <taxon>Endopterygota</taxon>
        <taxon>Diptera</taxon>
        <taxon>Nematocera</taxon>
        <taxon>Culicoidea</taxon>
        <taxon>Culicidae</taxon>
        <taxon>Culicinae</taxon>
        <taxon>Aedini</taxon>
        <taxon>Aedes</taxon>
        <taxon>Stegomyia</taxon>
    </lineage>
</organism>
<evidence type="ECO:0000313" key="1">
    <source>
        <dbReference type="EnsemblMetazoa" id="AAEL024473-PA"/>
    </source>
</evidence>
<dbReference type="Proteomes" id="UP000008820">
    <property type="component" value="Chromosome 1"/>
</dbReference>
<dbReference type="AlphaFoldDB" id="A0A6I8U4C2"/>